<name>A0A847UI06_HALAR</name>
<dbReference type="Proteomes" id="UP000641625">
    <property type="component" value="Unassembled WGS sequence"/>
</dbReference>
<accession>A0A847UI06</accession>
<comment type="caution">
    <text evidence="1">The sequence shown here is derived from an EMBL/GenBank/DDBJ whole genome shotgun (WGS) entry which is preliminary data.</text>
</comment>
<dbReference type="EMBL" id="WOWA01000002">
    <property type="protein sequence ID" value="NLV11877.1"/>
    <property type="molecule type" value="Genomic_DNA"/>
</dbReference>
<gene>
    <name evidence="1" type="ORF">GOC77_01040</name>
</gene>
<evidence type="ECO:0000313" key="1">
    <source>
        <dbReference type="EMBL" id="NLV11877.1"/>
    </source>
</evidence>
<proteinExistence type="predicted"/>
<reference evidence="1" key="1">
    <citation type="submission" date="2019-12" db="EMBL/GenBank/DDBJ databases">
        <title>Whole genome sequencing of Haloarcula argentinensis strain pws5.</title>
        <authorList>
            <person name="Verma D.K."/>
            <person name="Gopal K."/>
            <person name="Prasad E.S."/>
        </authorList>
    </citation>
    <scope>NUCLEOTIDE SEQUENCE</scope>
    <source>
        <strain evidence="1">Pws5</strain>
    </source>
</reference>
<organism evidence="1 2">
    <name type="scientific">Haloarcula argentinensis</name>
    <dbReference type="NCBI Taxonomy" id="43776"/>
    <lineage>
        <taxon>Archaea</taxon>
        <taxon>Methanobacteriati</taxon>
        <taxon>Methanobacteriota</taxon>
        <taxon>Stenosarchaea group</taxon>
        <taxon>Halobacteria</taxon>
        <taxon>Halobacteriales</taxon>
        <taxon>Haloarculaceae</taxon>
        <taxon>Haloarcula</taxon>
    </lineage>
</organism>
<sequence>MPAQPYPILEIDATIDGTFRTGRFEMRKASVDEAIRTGPLVDNGFSQVLSAISEIVDDVELDGITVNNGAGQRIWDIDFEINTGPNDGQWGYTSDDTVLNAASATGGDRYQKTQVLLNYLEKGQPDSMTPARLIYGGYAPGGIFEADHADVYIEDPGGEVRRDQSSSVPGSLTCVRTLDLSQPVSATERTG</sequence>
<dbReference type="AlphaFoldDB" id="A0A847UI06"/>
<evidence type="ECO:0000313" key="2">
    <source>
        <dbReference type="Proteomes" id="UP000641625"/>
    </source>
</evidence>
<dbReference type="RefSeq" id="WP_008312817.1">
    <property type="nucleotide sequence ID" value="NZ_WOWA01000002.1"/>
</dbReference>
<protein>
    <submittedName>
        <fullName evidence="1">Uncharacterized protein</fullName>
    </submittedName>
</protein>